<dbReference type="OrthoDB" id="4562308at2"/>
<feature type="region of interest" description="Disordered" evidence="1">
    <location>
        <begin position="35"/>
        <end position="55"/>
    </location>
</feature>
<dbReference type="RefSeq" id="WP_011208856.1">
    <property type="nucleotide sequence ID" value="NC_006361.1"/>
</dbReference>
<gene>
    <name evidence="2" type="ordered locus">NFA_23240</name>
</gene>
<sequence length="55" mass="6233">MVDNTVTEQYEPEPGVVIWPEPSRLEPWWERVMFGSGSRSAGSSGDALHESTRRQ</sequence>
<dbReference type="GeneID" id="61136705"/>
<organism evidence="2 3">
    <name type="scientific">Nocardia farcinica (strain IFM 10152)</name>
    <dbReference type="NCBI Taxonomy" id="247156"/>
    <lineage>
        <taxon>Bacteria</taxon>
        <taxon>Bacillati</taxon>
        <taxon>Actinomycetota</taxon>
        <taxon>Actinomycetes</taxon>
        <taxon>Mycobacteriales</taxon>
        <taxon>Nocardiaceae</taxon>
        <taxon>Nocardia</taxon>
    </lineage>
</organism>
<dbReference type="KEGG" id="nfa:NFA_23240"/>
<proteinExistence type="predicted"/>
<dbReference type="HOGENOM" id="CLU_3027751_0_0_11"/>
<accession>Q5YXC0</accession>
<reference evidence="2 3" key="1">
    <citation type="journal article" date="2004" name="Proc. Natl. Acad. Sci. U.S.A.">
        <title>The complete genomic sequence of Nocardia farcinica IFM 10152.</title>
        <authorList>
            <person name="Ishikawa J."/>
            <person name="Yamashita A."/>
            <person name="Mikami Y."/>
            <person name="Hoshino Y."/>
            <person name="Kurita H."/>
            <person name="Hotta K."/>
            <person name="Shiba T."/>
            <person name="Hattori M."/>
        </authorList>
    </citation>
    <scope>NUCLEOTIDE SEQUENCE [LARGE SCALE GENOMIC DNA]</scope>
    <source>
        <strain evidence="2 3">IFM 10152</strain>
    </source>
</reference>
<dbReference type="Proteomes" id="UP000006820">
    <property type="component" value="Chromosome"/>
</dbReference>
<evidence type="ECO:0000313" key="3">
    <source>
        <dbReference type="Proteomes" id="UP000006820"/>
    </source>
</evidence>
<evidence type="ECO:0000256" key="1">
    <source>
        <dbReference type="SAM" id="MobiDB-lite"/>
    </source>
</evidence>
<name>Q5YXC0_NOCFA</name>
<dbReference type="eggNOG" id="ENOG5031768">
    <property type="taxonomic scope" value="Bacteria"/>
</dbReference>
<evidence type="ECO:0000313" key="2">
    <source>
        <dbReference type="EMBL" id="BAD57171.1"/>
    </source>
</evidence>
<feature type="compositionally biased region" description="Low complexity" evidence="1">
    <location>
        <begin position="35"/>
        <end position="45"/>
    </location>
</feature>
<dbReference type="AlphaFoldDB" id="Q5YXC0"/>
<keyword evidence="3" id="KW-1185">Reference proteome</keyword>
<protein>
    <submittedName>
        <fullName evidence="2">Uncharacterized protein</fullName>
    </submittedName>
</protein>
<dbReference type="EMBL" id="AP006618">
    <property type="protein sequence ID" value="BAD57171.1"/>
    <property type="molecule type" value="Genomic_DNA"/>
</dbReference>